<keyword evidence="5 8" id="KW-1133">Transmembrane helix</keyword>
<organism evidence="9 10">
    <name type="scientific">Arthrobacter crusticola</name>
    <dbReference type="NCBI Taxonomy" id="2547960"/>
    <lineage>
        <taxon>Bacteria</taxon>
        <taxon>Bacillati</taxon>
        <taxon>Actinomycetota</taxon>
        <taxon>Actinomycetes</taxon>
        <taxon>Micrococcales</taxon>
        <taxon>Micrococcaceae</taxon>
        <taxon>Arthrobacter</taxon>
    </lineage>
</organism>
<dbReference type="AlphaFoldDB" id="A0A4V3ALQ4"/>
<dbReference type="EMBL" id="SMTK01000005">
    <property type="protein sequence ID" value="TDK23936.1"/>
    <property type="molecule type" value="Genomic_DNA"/>
</dbReference>
<feature type="transmembrane region" description="Helical" evidence="8">
    <location>
        <begin position="33"/>
        <end position="50"/>
    </location>
</feature>
<keyword evidence="6 8" id="KW-0472">Membrane</keyword>
<reference evidence="9 10" key="1">
    <citation type="submission" date="2019-03" db="EMBL/GenBank/DDBJ databases">
        <title>Arthrobacter sp. nov., an bacterium isolated from biocrust in Mu Us Desert.</title>
        <authorList>
            <person name="Lixiong L."/>
        </authorList>
    </citation>
    <scope>NUCLEOTIDE SEQUENCE [LARGE SCALE GENOMIC DNA]</scope>
    <source>
        <strain evidence="9 10">SLN-3</strain>
    </source>
</reference>
<evidence type="ECO:0000256" key="8">
    <source>
        <dbReference type="SAM" id="Phobius"/>
    </source>
</evidence>
<evidence type="ECO:0000313" key="10">
    <source>
        <dbReference type="Proteomes" id="UP000295411"/>
    </source>
</evidence>
<dbReference type="RefSeq" id="WP_133404621.1">
    <property type="nucleotide sequence ID" value="NZ_SMTK01000005.1"/>
</dbReference>
<protein>
    <submittedName>
        <fullName evidence="9">QacE family quaternary ammonium compound efflux SMR transporter</fullName>
    </submittedName>
</protein>
<sequence length="104" mass="10773">MAWVVLIISGILEAVWATTLAKTEGFTKVLPSIIFGASFILSMAGLTYALKTLPVGTSYAVWVGTGATLTAAYAMFFGGESASIVKVILLLGIVGCIVGLKLTD</sequence>
<evidence type="ECO:0000256" key="1">
    <source>
        <dbReference type="ARBA" id="ARBA00004651"/>
    </source>
</evidence>
<comment type="subcellular location">
    <subcellularLocation>
        <location evidence="1 7">Cell membrane</location>
        <topology evidence="1 7">Multi-pass membrane protein</topology>
    </subcellularLocation>
</comment>
<dbReference type="Pfam" id="PF00893">
    <property type="entry name" value="Multi_Drug_Res"/>
    <property type="match status" value="1"/>
</dbReference>
<evidence type="ECO:0000256" key="3">
    <source>
        <dbReference type="ARBA" id="ARBA00022475"/>
    </source>
</evidence>
<evidence type="ECO:0000256" key="6">
    <source>
        <dbReference type="ARBA" id="ARBA00023136"/>
    </source>
</evidence>
<feature type="transmembrane region" description="Helical" evidence="8">
    <location>
        <begin position="84"/>
        <end position="103"/>
    </location>
</feature>
<dbReference type="OrthoDB" id="21828at2"/>
<dbReference type="Proteomes" id="UP000295411">
    <property type="component" value="Unassembled WGS sequence"/>
</dbReference>
<accession>A0A4V3ALQ4</accession>
<feature type="transmembrane region" description="Helical" evidence="8">
    <location>
        <begin position="59"/>
        <end position="78"/>
    </location>
</feature>
<proteinExistence type="inferred from homology"/>
<dbReference type="GO" id="GO:0005886">
    <property type="term" value="C:plasma membrane"/>
    <property type="evidence" value="ECO:0007669"/>
    <property type="project" value="UniProtKB-SubCell"/>
</dbReference>
<keyword evidence="10" id="KW-1185">Reference proteome</keyword>
<dbReference type="PANTHER" id="PTHR30561:SF0">
    <property type="entry name" value="GUANIDINIUM EXPORTER"/>
    <property type="match status" value="1"/>
</dbReference>
<comment type="caution">
    <text evidence="9">The sequence shown here is derived from an EMBL/GenBank/DDBJ whole genome shotgun (WGS) entry which is preliminary data.</text>
</comment>
<evidence type="ECO:0000313" key="9">
    <source>
        <dbReference type="EMBL" id="TDK23936.1"/>
    </source>
</evidence>
<dbReference type="InterPro" id="IPR045324">
    <property type="entry name" value="Small_multidrug_res"/>
</dbReference>
<gene>
    <name evidence="9" type="ORF">E2F48_14160</name>
</gene>
<dbReference type="SUPFAM" id="SSF103481">
    <property type="entry name" value="Multidrug resistance efflux transporter EmrE"/>
    <property type="match status" value="1"/>
</dbReference>
<keyword evidence="4 7" id="KW-0812">Transmembrane</keyword>
<evidence type="ECO:0000256" key="2">
    <source>
        <dbReference type="ARBA" id="ARBA00022448"/>
    </source>
</evidence>
<dbReference type="InterPro" id="IPR000390">
    <property type="entry name" value="Small_drug/metabolite_transptr"/>
</dbReference>
<comment type="similarity">
    <text evidence="7">Belongs to the drug/metabolite transporter (DMT) superfamily. Small multidrug resistance (SMR) (TC 2.A.7.1) family.</text>
</comment>
<evidence type="ECO:0000256" key="7">
    <source>
        <dbReference type="RuleBase" id="RU003942"/>
    </source>
</evidence>
<evidence type="ECO:0000256" key="5">
    <source>
        <dbReference type="ARBA" id="ARBA00022989"/>
    </source>
</evidence>
<keyword evidence="3" id="KW-1003">Cell membrane</keyword>
<dbReference type="PANTHER" id="PTHR30561">
    <property type="entry name" value="SMR FAMILY PROTON-DEPENDENT DRUG EFFLUX TRANSPORTER SUGE"/>
    <property type="match status" value="1"/>
</dbReference>
<evidence type="ECO:0000256" key="4">
    <source>
        <dbReference type="ARBA" id="ARBA00022692"/>
    </source>
</evidence>
<dbReference type="InterPro" id="IPR037185">
    <property type="entry name" value="EmrE-like"/>
</dbReference>
<name>A0A4V3ALQ4_9MICC</name>
<keyword evidence="2" id="KW-0813">Transport</keyword>
<dbReference type="Gene3D" id="1.10.3730.20">
    <property type="match status" value="1"/>
</dbReference>
<dbReference type="GO" id="GO:0022857">
    <property type="term" value="F:transmembrane transporter activity"/>
    <property type="evidence" value="ECO:0007669"/>
    <property type="project" value="InterPro"/>
</dbReference>